<feature type="domain" description="ABC transporter" evidence="15">
    <location>
        <begin position="17"/>
        <end position="247"/>
    </location>
</feature>
<dbReference type="FunFam" id="3.40.50.300:FF:000042">
    <property type="entry name" value="Maltose/maltodextrin ABC transporter, ATP-binding protein"/>
    <property type="match status" value="1"/>
</dbReference>
<evidence type="ECO:0000256" key="8">
    <source>
        <dbReference type="ARBA" id="ARBA00050355"/>
    </source>
</evidence>
<reference evidence="16 17" key="1">
    <citation type="submission" date="2015-08" db="EMBL/GenBank/DDBJ databases">
        <title>Genomes of Isolates from Cabo Rojo, PR.</title>
        <authorList>
            <person name="Sanchez-Nieves R.L."/>
            <person name="Montalvo-Rodriguez R."/>
        </authorList>
    </citation>
    <scope>NUCLEOTIDE SEQUENCE [LARGE SCALE GENOMIC DNA]</scope>
    <source>
        <strain evidence="16 17">5</strain>
    </source>
</reference>
<gene>
    <name evidence="16" type="ORF">AMR74_15860</name>
</gene>
<dbReference type="Gene3D" id="2.40.50.140">
    <property type="entry name" value="Nucleic acid-binding proteins"/>
    <property type="match status" value="1"/>
</dbReference>
<dbReference type="GO" id="GO:0022857">
    <property type="term" value="F:transmembrane transporter activity"/>
    <property type="evidence" value="ECO:0007669"/>
    <property type="project" value="UniProtKB-ARBA"/>
</dbReference>
<dbReference type="SUPFAM" id="SSF52540">
    <property type="entry name" value="P-loop containing nucleoside triphosphate hydrolases"/>
    <property type="match status" value="1"/>
</dbReference>
<comment type="subcellular location">
    <subcellularLocation>
        <location evidence="1">Cell membrane</location>
        <topology evidence="1">Peripheral membrane protein</topology>
    </subcellularLocation>
</comment>
<dbReference type="InterPro" id="IPR017871">
    <property type="entry name" value="ABC_transporter-like_CS"/>
</dbReference>
<dbReference type="InterPro" id="IPR003593">
    <property type="entry name" value="AAA+_ATPase"/>
</dbReference>
<dbReference type="PANTHER" id="PTHR43875">
    <property type="entry name" value="MALTODEXTRIN IMPORT ATP-BINDING PROTEIN MSMX"/>
    <property type="match status" value="1"/>
</dbReference>
<evidence type="ECO:0000256" key="5">
    <source>
        <dbReference type="ARBA" id="ARBA00022840"/>
    </source>
</evidence>
<keyword evidence="17" id="KW-1185">Reference proteome</keyword>
<evidence type="ECO:0000256" key="12">
    <source>
        <dbReference type="ARBA" id="ARBA00065962"/>
    </source>
</evidence>
<feature type="region of interest" description="Disordered" evidence="14">
    <location>
        <begin position="1"/>
        <end position="20"/>
    </location>
</feature>
<keyword evidence="6" id="KW-1278">Translocase</keyword>
<dbReference type="PANTHER" id="PTHR43875:SF15">
    <property type="entry name" value="TREHALOSE IMPORT ATP-BINDING PROTEIN SUGC"/>
    <property type="match status" value="1"/>
</dbReference>
<keyword evidence="7" id="KW-0472">Membrane</keyword>
<keyword evidence="3" id="KW-1003">Cell membrane</keyword>
<evidence type="ECO:0000256" key="13">
    <source>
        <dbReference type="ARBA" id="ARBA00066315"/>
    </source>
</evidence>
<dbReference type="Gene3D" id="2.40.50.100">
    <property type="match status" value="1"/>
</dbReference>
<dbReference type="Gene3D" id="3.40.50.300">
    <property type="entry name" value="P-loop containing nucleotide triphosphate hydrolases"/>
    <property type="match status" value="1"/>
</dbReference>
<dbReference type="InterPro" id="IPR008995">
    <property type="entry name" value="Mo/tungstate-bd_C_term_dom"/>
</dbReference>
<dbReference type="InterPro" id="IPR027417">
    <property type="entry name" value="P-loop_NTPase"/>
</dbReference>
<dbReference type="PROSITE" id="PS00211">
    <property type="entry name" value="ABC_TRANSPORTER_1"/>
    <property type="match status" value="1"/>
</dbReference>
<evidence type="ECO:0000256" key="4">
    <source>
        <dbReference type="ARBA" id="ARBA00022741"/>
    </source>
</evidence>
<keyword evidence="2" id="KW-0813">Transport</keyword>
<evidence type="ECO:0000256" key="3">
    <source>
        <dbReference type="ARBA" id="ARBA00022475"/>
    </source>
</evidence>
<dbReference type="PATRIC" id="fig|1705389.3.peg.4084"/>
<dbReference type="STRING" id="1765655.AMR74_15860"/>
<dbReference type="InterPro" id="IPR012340">
    <property type="entry name" value="NA-bd_OB-fold"/>
</dbReference>
<evidence type="ECO:0000256" key="1">
    <source>
        <dbReference type="ARBA" id="ARBA00004202"/>
    </source>
</evidence>
<evidence type="ECO:0000256" key="11">
    <source>
        <dbReference type="ARBA" id="ARBA00061029"/>
    </source>
</evidence>
<dbReference type="GO" id="GO:0055052">
    <property type="term" value="C:ATP-binding cassette (ABC) transporter complex, substrate-binding subunit-containing"/>
    <property type="evidence" value="ECO:0007669"/>
    <property type="project" value="TreeGrafter"/>
</dbReference>
<dbReference type="SMART" id="SM00382">
    <property type="entry name" value="AAA"/>
    <property type="match status" value="1"/>
</dbReference>
<dbReference type="AlphaFoldDB" id="A0A0M9ANJ7"/>
<evidence type="ECO:0000313" key="16">
    <source>
        <dbReference type="EMBL" id="KOX94281.1"/>
    </source>
</evidence>
<evidence type="ECO:0000256" key="2">
    <source>
        <dbReference type="ARBA" id="ARBA00022448"/>
    </source>
</evidence>
<evidence type="ECO:0000256" key="14">
    <source>
        <dbReference type="SAM" id="MobiDB-lite"/>
    </source>
</evidence>
<comment type="catalytic activity">
    <reaction evidence="8">
        <text>D-xylose(out) + ATP + H2O = D-xylose(in) + ADP + phosphate + H(+)</text>
        <dbReference type="Rhea" id="RHEA:29899"/>
        <dbReference type="ChEBI" id="CHEBI:15377"/>
        <dbReference type="ChEBI" id="CHEBI:15378"/>
        <dbReference type="ChEBI" id="CHEBI:30616"/>
        <dbReference type="ChEBI" id="CHEBI:43474"/>
        <dbReference type="ChEBI" id="CHEBI:53455"/>
        <dbReference type="ChEBI" id="CHEBI:456216"/>
        <dbReference type="EC" id="7.5.2.13"/>
    </reaction>
    <physiologicalReaction direction="left-to-right" evidence="8">
        <dbReference type="Rhea" id="RHEA:29900"/>
    </physiologicalReaction>
</comment>
<dbReference type="PROSITE" id="PS50893">
    <property type="entry name" value="ABC_TRANSPORTER_2"/>
    <property type="match status" value="1"/>
</dbReference>
<accession>A0A0M9ANJ7</accession>
<comment type="function">
    <text evidence="10">Part of the ABC transporter complex XacGHIJK involved in the uptake of xylose and arabinose. Responsible for energy coupling to the transport system.</text>
</comment>
<evidence type="ECO:0000256" key="7">
    <source>
        <dbReference type="ARBA" id="ARBA00023136"/>
    </source>
</evidence>
<comment type="similarity">
    <text evidence="11">Belongs to the ABC transporter superfamily. Carbohydrate uptake transporter-1 (CUT1) (TC 3.A.1.1) family.</text>
</comment>
<evidence type="ECO:0000313" key="17">
    <source>
        <dbReference type="Proteomes" id="UP000037747"/>
    </source>
</evidence>
<evidence type="ECO:0000259" key="15">
    <source>
        <dbReference type="PROSITE" id="PS50893"/>
    </source>
</evidence>
<dbReference type="Pfam" id="PF00005">
    <property type="entry name" value="ABC_tran"/>
    <property type="match status" value="1"/>
</dbReference>
<keyword evidence="4" id="KW-0547">Nucleotide-binding</keyword>
<dbReference type="SUPFAM" id="SSF50331">
    <property type="entry name" value="MOP-like"/>
    <property type="match status" value="1"/>
</dbReference>
<dbReference type="EC" id="7.5.2.13" evidence="13"/>
<dbReference type="EMBL" id="LIST01000009">
    <property type="protein sequence ID" value="KOX94281.1"/>
    <property type="molecule type" value="Genomic_DNA"/>
</dbReference>
<dbReference type="Proteomes" id="UP000037747">
    <property type="component" value="Unassembled WGS sequence"/>
</dbReference>
<evidence type="ECO:0000256" key="9">
    <source>
        <dbReference type="ARBA" id="ARBA00051890"/>
    </source>
</evidence>
<organism evidence="16 17">
    <name type="scientific">Halorubrum tropicale</name>
    <dbReference type="NCBI Taxonomy" id="1765655"/>
    <lineage>
        <taxon>Archaea</taxon>
        <taxon>Methanobacteriati</taxon>
        <taxon>Methanobacteriota</taxon>
        <taxon>Stenosarchaea group</taxon>
        <taxon>Halobacteria</taxon>
        <taxon>Halobacteriales</taxon>
        <taxon>Haloferacaceae</taxon>
        <taxon>Halorubrum</taxon>
    </lineage>
</organism>
<dbReference type="GO" id="GO:0005524">
    <property type="term" value="F:ATP binding"/>
    <property type="evidence" value="ECO:0007669"/>
    <property type="project" value="UniProtKB-KW"/>
</dbReference>
<comment type="subunit">
    <text evidence="12">The complex is composed of two ATP-binding proteins (XacJ and XacK), two transmembrane proteins (XacH and XacI) and a solute-binding protein (XacG).</text>
</comment>
<feature type="compositionally biased region" description="Low complexity" evidence="14">
    <location>
        <begin position="1"/>
        <end position="15"/>
    </location>
</feature>
<name>A0A0M9ANJ7_9EURY</name>
<comment type="caution">
    <text evidence="16">The sequence shown here is derived from an EMBL/GenBank/DDBJ whole genome shotgun (WGS) entry which is preliminary data.</text>
</comment>
<dbReference type="InterPro" id="IPR003439">
    <property type="entry name" value="ABC_transporter-like_ATP-bd"/>
</dbReference>
<proteinExistence type="inferred from homology"/>
<keyword evidence="5" id="KW-0067">ATP-binding</keyword>
<dbReference type="InterPro" id="IPR047641">
    <property type="entry name" value="ABC_transpr_MalK/UgpC-like"/>
</dbReference>
<evidence type="ECO:0000256" key="6">
    <source>
        <dbReference type="ARBA" id="ARBA00022967"/>
    </source>
</evidence>
<evidence type="ECO:0000256" key="10">
    <source>
        <dbReference type="ARBA" id="ARBA00053454"/>
    </source>
</evidence>
<comment type="catalytic activity">
    <reaction evidence="9">
        <text>L-arabinose(out) + ATP + H2O = L-arabinose(in) + ADP + phosphate + H(+)</text>
        <dbReference type="Rhea" id="RHEA:30007"/>
        <dbReference type="ChEBI" id="CHEBI:15377"/>
        <dbReference type="ChEBI" id="CHEBI:15378"/>
        <dbReference type="ChEBI" id="CHEBI:17535"/>
        <dbReference type="ChEBI" id="CHEBI:30616"/>
        <dbReference type="ChEBI" id="CHEBI:43474"/>
        <dbReference type="ChEBI" id="CHEBI:456216"/>
        <dbReference type="EC" id="7.5.2.13"/>
    </reaction>
    <physiologicalReaction direction="left-to-right" evidence="9">
        <dbReference type="Rhea" id="RHEA:30008"/>
    </physiologicalReaction>
</comment>
<dbReference type="GO" id="GO:0016887">
    <property type="term" value="F:ATP hydrolysis activity"/>
    <property type="evidence" value="ECO:0007669"/>
    <property type="project" value="InterPro"/>
</dbReference>
<protein>
    <recommendedName>
        <fullName evidence="13">ABC-type D-xylose/L-arabinose transporter</fullName>
        <ecNumber evidence="13">7.5.2.13</ecNumber>
    </recommendedName>
</protein>
<sequence length="372" mass="41067">METESTSGSEPSTSGAVSVEGLTKEYDDVVAVSDLNLSIKPGELLVLLGPSGCGKTTTLRTIAGLEHATEGAVHFDDEEVTRQAPQRRDVAMVFQSYALYPHKTVRGNLRFPLRKVGISEEVATERIEEITELLEMDEHLETRPAQLSGGQRQRVAVGRALVRQPHLLCMDEPLSNLDAKLRVETRAELRQLQQRLDITTLYVTHDQEEAMSIADRIAVMNDGHIEQIGTPEDIYEHPTNEFVASFIGDPPMNMLDPDNVTKVGIDIPAGSLEVPATVGVRPEHIYPATADGEPSTEEQIGVERWSNPVSFNVELIEPVGRAYELLLSRDAFTLTARLRTLPEGVHEGESTSFVLDRDRLMCFDSTGKVIDT</sequence>